<evidence type="ECO:0000259" key="4">
    <source>
        <dbReference type="PROSITE" id="PS50042"/>
    </source>
</evidence>
<feature type="domain" description="Cyclic nucleotide-binding" evidence="4">
    <location>
        <begin position="15"/>
        <end position="113"/>
    </location>
</feature>
<gene>
    <name evidence="6" type="ORF">F4559_004404</name>
</gene>
<dbReference type="InterPro" id="IPR036388">
    <property type="entry name" value="WH-like_DNA-bd_sf"/>
</dbReference>
<dbReference type="PANTHER" id="PTHR24567">
    <property type="entry name" value="CRP FAMILY TRANSCRIPTIONAL REGULATORY PROTEIN"/>
    <property type="match status" value="1"/>
</dbReference>
<sequence length="215" mass="23297">MAFSAVTDEHRLGGFWRRLAATERVAVAAVARYRRYRSGARLLSAGEQGGWAAVLHRGRVRIVDDGRVLGTRCAGDIIGEHALVDDGKRPRTVVAHTPIQALVIGREDFNRVVDRHPHVLWVVSSIALERLPDPGTATDDAFTKVVRFLVREAEGARTAAVRFSSQEELARMLAVSRASVVRAMSSLRAAGIVETGKGGVTVRDVAALRARCGLV</sequence>
<dbReference type="SMART" id="SM00100">
    <property type="entry name" value="cNMP"/>
    <property type="match status" value="1"/>
</dbReference>
<feature type="domain" description="HTH crp-type" evidence="5">
    <location>
        <begin position="139"/>
        <end position="206"/>
    </location>
</feature>
<proteinExistence type="predicted"/>
<dbReference type="GO" id="GO:0005829">
    <property type="term" value="C:cytosol"/>
    <property type="evidence" value="ECO:0007669"/>
    <property type="project" value="TreeGrafter"/>
</dbReference>
<dbReference type="SMART" id="SM00419">
    <property type="entry name" value="HTH_CRP"/>
    <property type="match status" value="1"/>
</dbReference>
<evidence type="ECO:0000256" key="3">
    <source>
        <dbReference type="ARBA" id="ARBA00023163"/>
    </source>
</evidence>
<dbReference type="InterPro" id="IPR036390">
    <property type="entry name" value="WH_DNA-bd_sf"/>
</dbReference>
<dbReference type="Gene3D" id="1.10.10.10">
    <property type="entry name" value="Winged helix-like DNA-binding domain superfamily/Winged helix DNA-binding domain"/>
    <property type="match status" value="1"/>
</dbReference>
<evidence type="ECO:0000256" key="1">
    <source>
        <dbReference type="ARBA" id="ARBA00023015"/>
    </source>
</evidence>
<dbReference type="EMBL" id="JACHJS010000001">
    <property type="protein sequence ID" value="MBB4967045.1"/>
    <property type="molecule type" value="Genomic_DNA"/>
</dbReference>
<dbReference type="Proteomes" id="UP000542674">
    <property type="component" value="Unassembled WGS sequence"/>
</dbReference>
<dbReference type="Gene3D" id="2.60.120.10">
    <property type="entry name" value="Jelly Rolls"/>
    <property type="match status" value="1"/>
</dbReference>
<dbReference type="SUPFAM" id="SSF46785">
    <property type="entry name" value="Winged helix' DNA-binding domain"/>
    <property type="match status" value="1"/>
</dbReference>
<dbReference type="Pfam" id="PF13545">
    <property type="entry name" value="HTH_Crp_2"/>
    <property type="match status" value="1"/>
</dbReference>
<dbReference type="RefSeq" id="WP_184671426.1">
    <property type="nucleotide sequence ID" value="NZ_BAABAI010000037.1"/>
</dbReference>
<keyword evidence="7" id="KW-1185">Reference proteome</keyword>
<dbReference type="SUPFAM" id="SSF51206">
    <property type="entry name" value="cAMP-binding domain-like"/>
    <property type="match status" value="1"/>
</dbReference>
<comment type="caution">
    <text evidence="6">The sequence shown here is derived from an EMBL/GenBank/DDBJ whole genome shotgun (WGS) entry which is preliminary data.</text>
</comment>
<dbReference type="InterPro" id="IPR050397">
    <property type="entry name" value="Env_Response_Regulators"/>
</dbReference>
<evidence type="ECO:0000313" key="7">
    <source>
        <dbReference type="Proteomes" id="UP000542674"/>
    </source>
</evidence>
<dbReference type="CDD" id="cd00038">
    <property type="entry name" value="CAP_ED"/>
    <property type="match status" value="1"/>
</dbReference>
<dbReference type="PANTHER" id="PTHR24567:SF74">
    <property type="entry name" value="HTH-TYPE TRANSCRIPTIONAL REGULATOR ARCR"/>
    <property type="match status" value="1"/>
</dbReference>
<keyword evidence="2" id="KW-0238">DNA-binding</keyword>
<dbReference type="AlphaFoldDB" id="A0A7W7T5Q9"/>
<organism evidence="6 7">
    <name type="scientific">Saccharothrix violaceirubra</name>
    <dbReference type="NCBI Taxonomy" id="413306"/>
    <lineage>
        <taxon>Bacteria</taxon>
        <taxon>Bacillati</taxon>
        <taxon>Actinomycetota</taxon>
        <taxon>Actinomycetes</taxon>
        <taxon>Pseudonocardiales</taxon>
        <taxon>Pseudonocardiaceae</taxon>
        <taxon>Saccharothrix</taxon>
    </lineage>
</organism>
<reference evidence="6 7" key="1">
    <citation type="submission" date="2020-08" db="EMBL/GenBank/DDBJ databases">
        <title>Sequencing the genomes of 1000 actinobacteria strains.</title>
        <authorList>
            <person name="Klenk H.-P."/>
        </authorList>
    </citation>
    <scope>NUCLEOTIDE SEQUENCE [LARGE SCALE GENOMIC DNA]</scope>
    <source>
        <strain evidence="6 7">DSM 45084</strain>
    </source>
</reference>
<dbReference type="Pfam" id="PF00027">
    <property type="entry name" value="cNMP_binding"/>
    <property type="match status" value="1"/>
</dbReference>
<dbReference type="PROSITE" id="PS51063">
    <property type="entry name" value="HTH_CRP_2"/>
    <property type="match status" value="1"/>
</dbReference>
<evidence type="ECO:0000313" key="6">
    <source>
        <dbReference type="EMBL" id="MBB4967045.1"/>
    </source>
</evidence>
<dbReference type="InterPro" id="IPR000595">
    <property type="entry name" value="cNMP-bd_dom"/>
</dbReference>
<name>A0A7W7T5Q9_9PSEU</name>
<protein>
    <submittedName>
        <fullName evidence="6">CRP-like cAMP-binding protein</fullName>
    </submittedName>
</protein>
<dbReference type="InterPro" id="IPR012318">
    <property type="entry name" value="HTH_CRP"/>
</dbReference>
<dbReference type="InterPro" id="IPR018490">
    <property type="entry name" value="cNMP-bd_dom_sf"/>
</dbReference>
<accession>A0A7W7T5Q9</accession>
<dbReference type="GO" id="GO:0003677">
    <property type="term" value="F:DNA binding"/>
    <property type="evidence" value="ECO:0007669"/>
    <property type="project" value="UniProtKB-KW"/>
</dbReference>
<keyword evidence="1" id="KW-0805">Transcription regulation</keyword>
<dbReference type="GO" id="GO:0003700">
    <property type="term" value="F:DNA-binding transcription factor activity"/>
    <property type="evidence" value="ECO:0007669"/>
    <property type="project" value="TreeGrafter"/>
</dbReference>
<dbReference type="InterPro" id="IPR014710">
    <property type="entry name" value="RmlC-like_jellyroll"/>
</dbReference>
<evidence type="ECO:0000256" key="2">
    <source>
        <dbReference type="ARBA" id="ARBA00023125"/>
    </source>
</evidence>
<dbReference type="PROSITE" id="PS50042">
    <property type="entry name" value="CNMP_BINDING_3"/>
    <property type="match status" value="1"/>
</dbReference>
<keyword evidence="3" id="KW-0804">Transcription</keyword>
<evidence type="ECO:0000259" key="5">
    <source>
        <dbReference type="PROSITE" id="PS51063"/>
    </source>
</evidence>